<gene>
    <name evidence="1" type="ORF">UFOPK1493_03607</name>
</gene>
<dbReference type="EMBL" id="CAEZSR010000212">
    <property type="protein sequence ID" value="CAB4588502.1"/>
    <property type="molecule type" value="Genomic_DNA"/>
</dbReference>
<organism evidence="1">
    <name type="scientific">freshwater metagenome</name>
    <dbReference type="NCBI Taxonomy" id="449393"/>
    <lineage>
        <taxon>unclassified sequences</taxon>
        <taxon>metagenomes</taxon>
        <taxon>ecological metagenomes</taxon>
    </lineage>
</organism>
<accession>A0A6J6FHV9</accession>
<proteinExistence type="predicted"/>
<reference evidence="1" key="1">
    <citation type="submission" date="2020-05" db="EMBL/GenBank/DDBJ databases">
        <authorList>
            <person name="Chiriac C."/>
            <person name="Salcher M."/>
            <person name="Ghai R."/>
            <person name="Kavagutti S V."/>
        </authorList>
    </citation>
    <scope>NUCLEOTIDE SEQUENCE</scope>
</reference>
<dbReference type="AlphaFoldDB" id="A0A6J6FHV9"/>
<evidence type="ECO:0000313" key="1">
    <source>
        <dbReference type="EMBL" id="CAB4588502.1"/>
    </source>
</evidence>
<name>A0A6J6FHV9_9ZZZZ</name>
<sequence length="95" mass="10007">MHARGTAAIDAVRASGDEPLLAQLLFRCALTFHDRDADDADEADDADDADEADEADDLALEAIALGERVGVGAIIGVARRDRPGARSLCPHDRAP</sequence>
<protein>
    <submittedName>
        <fullName evidence="1">Unannotated protein</fullName>
    </submittedName>
</protein>